<dbReference type="PANTHER" id="PTHR37813:SF1">
    <property type="entry name" value="FELS-2 PROPHAGE PROTEIN"/>
    <property type="match status" value="1"/>
</dbReference>
<dbReference type="OrthoDB" id="90760at2"/>
<dbReference type="RefSeq" id="WP_054401697.1">
    <property type="nucleotide sequence ID" value="NZ_LIUT01000001.1"/>
</dbReference>
<dbReference type="PANTHER" id="PTHR37813">
    <property type="entry name" value="FELS-2 PROPHAGE PROTEIN"/>
    <property type="match status" value="1"/>
</dbReference>
<keyword evidence="2" id="KW-1133">Transmembrane helix</keyword>
<reference evidence="5" key="1">
    <citation type="submission" date="2015-08" db="EMBL/GenBank/DDBJ databases">
        <title>Genome sequencing project for genomic taxonomy and phylogenomics of Bacillus-like bacteria.</title>
        <authorList>
            <person name="Liu B."/>
            <person name="Wang J."/>
            <person name="Zhu Y."/>
            <person name="Liu G."/>
            <person name="Chen Q."/>
            <person name="Chen Z."/>
            <person name="Lan J."/>
            <person name="Che J."/>
            <person name="Ge C."/>
            <person name="Shi H."/>
            <person name="Pan Z."/>
            <person name="Liu X."/>
        </authorList>
    </citation>
    <scope>NUCLEOTIDE SEQUENCE [LARGE SCALE GENOMIC DNA]</scope>
    <source>
        <strain evidence="5">FJAT-22460</strain>
    </source>
</reference>
<dbReference type="InterPro" id="IPR010090">
    <property type="entry name" value="Phage_tape_meas"/>
</dbReference>
<dbReference type="Proteomes" id="UP000036932">
    <property type="component" value="Unassembled WGS sequence"/>
</dbReference>
<dbReference type="Pfam" id="PF10145">
    <property type="entry name" value="PhageMin_Tail"/>
    <property type="match status" value="1"/>
</dbReference>
<keyword evidence="2" id="KW-0472">Membrane</keyword>
<dbReference type="EMBL" id="LIUT01000001">
    <property type="protein sequence ID" value="KOR88780.1"/>
    <property type="molecule type" value="Genomic_DNA"/>
</dbReference>
<sequence>MATKTINTVLNLRDKFSSKLKRVSDNTKQNGRQMKLLNNHVDDFKKSSLASFGAAAKAAAGVGLAIGGITLAAAGISGSVDFIKEYGSSFDNLRAATGATAEEMASMKDQLTDLYNNNVGEGWADLADSMTIAKQVTKQTGEELKKTTAYAVGYRDVFGEDVTQSVKAADTMMKNFGITSEQSFNLLAQGAQNGLNKSDELLDTANEYSVYFKNLGYSANEMFDIFGTGLENGAFNLDKVGDVVKEFNIRIQDGSDKTADALGALFAPEGIEDFTMALINGGSKSAEYMELLKHVSSDTASELVKNLKEGGKGGEDAFIALSGILGDGEKIMADLRSGAIQGKDAMQRVIAELQNIDDPVYRSALGVELFGTQWEDLEKDVVASLGTARKQFDMTKNTMGEINKIKYNSPTQALKGIGRLIETSVLIPIADKVLPKLSEFGQWFKDHTPEIKAAIDSAFTKASQIMDGFSEALGWARDNADWLIPVLGGVTAAIVAQKVVGTVSQLYKTWTTVTKGMTVAQIALNIAAAANPFGMVAIVIGAVVAAGIALWKNWDTVKLKAQQLGGMLKSVWGSIKTFIVNTVSSVGNWLNSFPLGQQFLETVRGVVSSTKQIFSGIINFLKSVFKGDWDGAWNGIVESFSGTFSLIKTYAKAPINAIIDMINGLIDKVNGISVDIPEWMGGGTFGVSIPKIPKFALGTSYFKGGLAQINERGGEIVNLPGGSQVIPADKSEKMINGNRGSVSINIIVQGNLIGEEEEINRLMNKVVPRIQLALGNV</sequence>
<evidence type="ECO:0000256" key="2">
    <source>
        <dbReference type="SAM" id="Phobius"/>
    </source>
</evidence>
<evidence type="ECO:0000313" key="4">
    <source>
        <dbReference type="EMBL" id="KOR88780.1"/>
    </source>
</evidence>
<evidence type="ECO:0000259" key="3">
    <source>
        <dbReference type="Pfam" id="PF10145"/>
    </source>
</evidence>
<dbReference type="PATRIC" id="fig|1705565.3.peg.3127"/>
<keyword evidence="2" id="KW-0812">Transmembrane</keyword>
<evidence type="ECO:0000256" key="1">
    <source>
        <dbReference type="ARBA" id="ARBA00022612"/>
    </source>
</evidence>
<keyword evidence="5" id="KW-1185">Reference proteome</keyword>
<organism evidence="4 5">
    <name type="scientific">Paenibacillus solani</name>
    <dbReference type="NCBI Taxonomy" id="1705565"/>
    <lineage>
        <taxon>Bacteria</taxon>
        <taxon>Bacillati</taxon>
        <taxon>Bacillota</taxon>
        <taxon>Bacilli</taxon>
        <taxon>Bacillales</taxon>
        <taxon>Paenibacillaceae</taxon>
        <taxon>Paenibacillus</taxon>
    </lineage>
</organism>
<evidence type="ECO:0000313" key="5">
    <source>
        <dbReference type="Proteomes" id="UP000036932"/>
    </source>
</evidence>
<dbReference type="AlphaFoldDB" id="A0A0M1P391"/>
<gene>
    <name evidence="4" type="ORF">AM231_06135</name>
</gene>
<comment type="caution">
    <text evidence="4">The sequence shown here is derived from an EMBL/GenBank/DDBJ whole genome shotgun (WGS) entry which is preliminary data.</text>
</comment>
<proteinExistence type="predicted"/>
<protein>
    <recommendedName>
        <fullName evidence="3">Phage tail tape measure protein domain-containing protein</fullName>
    </recommendedName>
</protein>
<feature type="transmembrane region" description="Helical" evidence="2">
    <location>
        <begin position="533"/>
        <end position="551"/>
    </location>
</feature>
<keyword evidence="1" id="KW-1188">Viral release from host cell</keyword>
<feature type="domain" description="Phage tail tape measure protein" evidence="3">
    <location>
        <begin position="125"/>
        <end position="371"/>
    </location>
</feature>
<accession>A0A0M1P391</accession>
<name>A0A0M1P391_9BACL</name>